<evidence type="ECO:0000313" key="4">
    <source>
        <dbReference type="Proteomes" id="UP000541583"/>
    </source>
</evidence>
<dbReference type="STRING" id="354630.SAMN05421821_11637"/>
<sequence>MKKLLLMGLTSFLSIGAYAQSPYGSARELKCTEEAVTFSTNIRSGWHLYSPHMGYADMLKSRPNFTPSNLYTTKNDIPESSLPANFEKAFNSGAGNVSKPNRLLQKMMQAPLQPDETPIKRTYIIYDYSRFLPLANTWIITLN</sequence>
<accession>A0A1N7F0G6</accession>
<comment type="caution">
    <text evidence="3">The sequence shown here is derived from an EMBL/GenBank/DDBJ whole genome shotgun (WGS) entry which is preliminary data.</text>
</comment>
<feature type="signal peptide" evidence="1">
    <location>
        <begin position="1"/>
        <end position="19"/>
    </location>
</feature>
<evidence type="ECO:0000313" key="3">
    <source>
        <dbReference type="EMBL" id="MBB6131294.1"/>
    </source>
</evidence>
<evidence type="ECO:0000313" key="2">
    <source>
        <dbReference type="EMBL" id="MBB6112143.1"/>
    </source>
</evidence>
<dbReference type="Proteomes" id="UP000548326">
    <property type="component" value="Unassembled WGS sequence"/>
</dbReference>
<dbReference type="RefSeq" id="WP_139332410.1">
    <property type="nucleotide sequence ID" value="NZ_FTMG01000016.1"/>
</dbReference>
<evidence type="ECO:0000313" key="5">
    <source>
        <dbReference type="Proteomes" id="UP000548326"/>
    </source>
</evidence>
<dbReference type="Proteomes" id="UP000541583">
    <property type="component" value="Unassembled WGS sequence"/>
</dbReference>
<reference evidence="4 5" key="1">
    <citation type="submission" date="2020-08" db="EMBL/GenBank/DDBJ databases">
        <title>Genomic Encyclopedia of Type Strains, Phase IV (KMG-V): Genome sequencing to study the core and pangenomes of soil and plant-associated prokaryotes.</title>
        <authorList>
            <person name="Whitman W."/>
        </authorList>
    </citation>
    <scope>NUCLEOTIDE SEQUENCE [LARGE SCALE GENOMIC DNA]</scope>
    <source>
        <strain evidence="2 4">ANJLi2</strain>
        <strain evidence="3 5">MP601</strain>
    </source>
</reference>
<feature type="chain" id="PRO_5044563178" evidence="1">
    <location>
        <begin position="20"/>
        <end position="143"/>
    </location>
</feature>
<organism evidence="3 5">
    <name type="scientific">Mucilaginibacter lappiensis</name>
    <dbReference type="NCBI Taxonomy" id="354630"/>
    <lineage>
        <taxon>Bacteria</taxon>
        <taxon>Pseudomonadati</taxon>
        <taxon>Bacteroidota</taxon>
        <taxon>Sphingobacteriia</taxon>
        <taxon>Sphingobacteriales</taxon>
        <taxon>Sphingobacteriaceae</taxon>
        <taxon>Mucilaginibacter</taxon>
    </lineage>
</organism>
<proteinExistence type="predicted"/>
<evidence type="ECO:0000256" key="1">
    <source>
        <dbReference type="SAM" id="SignalP"/>
    </source>
</evidence>
<protein>
    <submittedName>
        <fullName evidence="3">Uncharacterized protein</fullName>
    </submittedName>
</protein>
<dbReference type="EMBL" id="JACHCB010000016">
    <property type="protein sequence ID" value="MBB6112143.1"/>
    <property type="molecule type" value="Genomic_DNA"/>
</dbReference>
<keyword evidence="1" id="KW-0732">Signal</keyword>
<gene>
    <name evidence="3" type="ORF">HDF22_005445</name>
    <name evidence="2" type="ORF">HDF23_004916</name>
</gene>
<dbReference type="AlphaFoldDB" id="A0A1N7F0G6"/>
<dbReference type="EMBL" id="JACHCA010000022">
    <property type="protein sequence ID" value="MBB6131294.1"/>
    <property type="molecule type" value="Genomic_DNA"/>
</dbReference>
<name>A0A1N7F0G6_9SPHI</name>
<keyword evidence="4" id="KW-1185">Reference proteome</keyword>
<dbReference type="OrthoDB" id="795135at2"/>